<name>A0A6A4EKE5_9STRA</name>
<dbReference type="EMBL" id="QXFT01001255">
    <property type="protein sequence ID" value="KAE9323981.1"/>
    <property type="molecule type" value="Genomic_DNA"/>
</dbReference>
<organism evidence="2 3">
    <name type="scientific">Phytophthora rubi</name>
    <dbReference type="NCBI Taxonomy" id="129364"/>
    <lineage>
        <taxon>Eukaryota</taxon>
        <taxon>Sar</taxon>
        <taxon>Stramenopiles</taxon>
        <taxon>Oomycota</taxon>
        <taxon>Peronosporomycetes</taxon>
        <taxon>Peronosporales</taxon>
        <taxon>Peronosporaceae</taxon>
        <taxon>Phytophthora</taxon>
    </lineage>
</organism>
<evidence type="ECO:0000313" key="3">
    <source>
        <dbReference type="Proteomes" id="UP000434957"/>
    </source>
</evidence>
<keyword evidence="3" id="KW-1185">Reference proteome</keyword>
<dbReference type="AlphaFoldDB" id="A0A6A4EKE5"/>
<gene>
    <name evidence="2" type="ORF">PR003_g16846</name>
</gene>
<reference evidence="2 3" key="1">
    <citation type="submission" date="2018-08" db="EMBL/GenBank/DDBJ databases">
        <title>Genomic investigation of the strawberry pathogen Phytophthora fragariae indicates pathogenicity is determined by transcriptional variation in three key races.</title>
        <authorList>
            <person name="Adams T.M."/>
            <person name="Armitage A.D."/>
            <person name="Sobczyk M.K."/>
            <person name="Bates H.J."/>
            <person name="Dunwell J.M."/>
            <person name="Nellist C.F."/>
            <person name="Harrison R.J."/>
        </authorList>
    </citation>
    <scope>NUCLEOTIDE SEQUENCE [LARGE SCALE GENOMIC DNA]</scope>
    <source>
        <strain evidence="2 3">SCRP333</strain>
    </source>
</reference>
<dbReference type="Proteomes" id="UP000434957">
    <property type="component" value="Unassembled WGS sequence"/>
</dbReference>
<accession>A0A6A4EKE5</accession>
<feature type="region of interest" description="Disordered" evidence="1">
    <location>
        <begin position="82"/>
        <end position="111"/>
    </location>
</feature>
<sequence>MTRRSMFSRPLRVHQLPLRRKQWGDLDLNYNQTRLPTSCSSSPKTPHTNAPPVLKKRAWGFKLRVQVGGLARELLVPLRHETTVGSSDPHCADAMYSAERRLPGSGESLES</sequence>
<proteinExistence type="predicted"/>
<comment type="caution">
    <text evidence="2">The sequence shown here is derived from an EMBL/GenBank/DDBJ whole genome shotgun (WGS) entry which is preliminary data.</text>
</comment>
<protein>
    <submittedName>
        <fullName evidence="2">Uncharacterized protein</fullName>
    </submittedName>
</protein>
<evidence type="ECO:0000313" key="2">
    <source>
        <dbReference type="EMBL" id="KAE9323981.1"/>
    </source>
</evidence>
<evidence type="ECO:0000256" key="1">
    <source>
        <dbReference type="SAM" id="MobiDB-lite"/>
    </source>
</evidence>